<dbReference type="EMBL" id="BK015240">
    <property type="protein sequence ID" value="DAD97420.1"/>
    <property type="molecule type" value="Genomic_DNA"/>
</dbReference>
<name>A0A8S5NSP9_9CAUD</name>
<organism evidence="1">
    <name type="scientific">Siphoviridae sp. ct5zp6</name>
    <dbReference type="NCBI Taxonomy" id="2826296"/>
    <lineage>
        <taxon>Viruses</taxon>
        <taxon>Duplodnaviria</taxon>
        <taxon>Heunggongvirae</taxon>
        <taxon>Uroviricota</taxon>
        <taxon>Caudoviricetes</taxon>
    </lineage>
</organism>
<accession>A0A8S5NSP9</accession>
<proteinExistence type="predicted"/>
<reference evidence="1" key="1">
    <citation type="journal article" date="2021" name="Proc. Natl. Acad. Sci. U.S.A.">
        <title>A Catalog of Tens of Thousands of Viruses from Human Metagenomes Reveals Hidden Associations with Chronic Diseases.</title>
        <authorList>
            <person name="Tisza M.J."/>
            <person name="Buck C.B."/>
        </authorList>
    </citation>
    <scope>NUCLEOTIDE SEQUENCE</scope>
    <source>
        <strain evidence="1">Ct5zp6</strain>
    </source>
</reference>
<protein>
    <submittedName>
        <fullName evidence="1">Uncharacterized protein</fullName>
    </submittedName>
</protein>
<evidence type="ECO:0000313" key="1">
    <source>
        <dbReference type="EMBL" id="DAD97420.1"/>
    </source>
</evidence>
<sequence>MESGDKMTAEERRKWIGVLLDKVLTIHEQGKHYVSLDINNLDYSIMVTVTAIKHGWGANRGYDFYKYCIMVLGTKELPVMVEYLDSLIEGEEESK</sequence>